<keyword evidence="1" id="KW-0732">Signal</keyword>
<feature type="chain" id="PRO_5045196313" evidence="1">
    <location>
        <begin position="19"/>
        <end position="343"/>
    </location>
</feature>
<comment type="caution">
    <text evidence="2">The sequence shown here is derived from an EMBL/GenBank/DDBJ whole genome shotgun (WGS) entry which is preliminary data.</text>
</comment>
<reference evidence="3" key="1">
    <citation type="journal article" date="2019" name="Int. J. Syst. Evol. Microbiol.">
        <title>The Global Catalogue of Microorganisms (GCM) 10K type strain sequencing project: providing services to taxonomists for standard genome sequencing and annotation.</title>
        <authorList>
            <consortium name="The Broad Institute Genomics Platform"/>
            <consortium name="The Broad Institute Genome Sequencing Center for Infectious Disease"/>
            <person name="Wu L."/>
            <person name="Ma J."/>
        </authorList>
    </citation>
    <scope>NUCLEOTIDE SEQUENCE [LARGE SCALE GENOMIC DNA]</scope>
    <source>
        <strain evidence="3">JCM 18720</strain>
    </source>
</reference>
<organism evidence="2 3">
    <name type="scientific">Ferrimonas gelatinilytica</name>
    <dbReference type="NCBI Taxonomy" id="1255257"/>
    <lineage>
        <taxon>Bacteria</taxon>
        <taxon>Pseudomonadati</taxon>
        <taxon>Pseudomonadota</taxon>
        <taxon>Gammaproteobacteria</taxon>
        <taxon>Alteromonadales</taxon>
        <taxon>Ferrimonadaceae</taxon>
        <taxon>Ferrimonas</taxon>
    </lineage>
</organism>
<evidence type="ECO:0000313" key="3">
    <source>
        <dbReference type="Proteomes" id="UP001501600"/>
    </source>
</evidence>
<proteinExistence type="predicted"/>
<protein>
    <submittedName>
        <fullName evidence="2">DUF2066 domain-containing protein</fullName>
    </submittedName>
</protein>
<dbReference type="RefSeq" id="WP_345316211.1">
    <property type="nucleotide sequence ID" value="NZ_BAABLF010000006.1"/>
</dbReference>
<evidence type="ECO:0000256" key="1">
    <source>
        <dbReference type="SAM" id="SignalP"/>
    </source>
</evidence>
<dbReference type="Pfam" id="PF09839">
    <property type="entry name" value="DUF2066"/>
    <property type="match status" value="1"/>
</dbReference>
<feature type="signal peptide" evidence="1">
    <location>
        <begin position="1"/>
        <end position="18"/>
    </location>
</feature>
<accession>A0ABP9S2J2</accession>
<evidence type="ECO:0000313" key="2">
    <source>
        <dbReference type="EMBL" id="GAA5189720.1"/>
    </source>
</evidence>
<dbReference type="InterPro" id="IPR018642">
    <property type="entry name" value="DUF2066"/>
</dbReference>
<keyword evidence="3" id="KW-1185">Reference proteome</keyword>
<dbReference type="EMBL" id="BAABLF010000006">
    <property type="protein sequence ID" value="GAA5189720.1"/>
    <property type="molecule type" value="Genomic_DNA"/>
</dbReference>
<gene>
    <name evidence="2" type="ORF">GCM10025772_12790</name>
</gene>
<sequence>MRTFLFLLAFCLSAGARAVTVEDLYRGQVPVDSRSAQERQQGVRAALAQVIVRVTGDEALLADESVRSVLGRADRFLLSFGYGEAGMLQVDFDGERIRQALQAAELPLWGAQRPQTLVWLAGAGDGAPQLLGESDEWANPLSNSGERRGVPVLLPILDLEDSLAVEVNDVWGGFPSKVLEASTRYGSDFVASVRLEQSQGQWQYALALYELRSEAVIPRPVFRDRGQGETPEAALDALVATLAKYYAGRYAAVFSGSADTAQLRFEIPKGLAPLIALERYLESLTPVRSVTIVEVGQGEVQFSLELVGGIAEVEQLMGLNPAITALPSEEPLPAAPRYRWSMR</sequence>
<dbReference type="Proteomes" id="UP001501600">
    <property type="component" value="Unassembled WGS sequence"/>
</dbReference>
<name>A0ABP9S2J2_9GAMM</name>